<comment type="similarity">
    <text evidence="1">Belongs to the ependymin family.</text>
</comment>
<reference evidence="3 4" key="1">
    <citation type="journal article" date="2014" name="Nat. Genet.">
        <title>Whole-genome sequence of a flatfish provides insights into ZW sex chromosome evolution and adaptation to a benthic lifestyle.</title>
        <authorList>
            <person name="Chen S."/>
            <person name="Zhang G."/>
            <person name="Shao C."/>
            <person name="Huang Q."/>
            <person name="Liu G."/>
            <person name="Zhang P."/>
            <person name="Song W."/>
            <person name="An N."/>
            <person name="Chalopin D."/>
            <person name="Volff J.N."/>
            <person name="Hong Y."/>
            <person name="Li Q."/>
            <person name="Sha Z."/>
            <person name="Zhou H."/>
            <person name="Xie M."/>
            <person name="Yu Q."/>
            <person name="Liu Y."/>
            <person name="Xiang H."/>
            <person name="Wang N."/>
            <person name="Wu K."/>
            <person name="Yang C."/>
            <person name="Zhou Q."/>
            <person name="Liao X."/>
            <person name="Yang L."/>
            <person name="Hu Q."/>
            <person name="Zhang J."/>
            <person name="Meng L."/>
            <person name="Jin L."/>
            <person name="Tian Y."/>
            <person name="Lian J."/>
            <person name="Yang J."/>
            <person name="Miao G."/>
            <person name="Liu S."/>
            <person name="Liang Z."/>
            <person name="Yan F."/>
            <person name="Li Y."/>
            <person name="Sun B."/>
            <person name="Zhang H."/>
            <person name="Zhang J."/>
            <person name="Zhu Y."/>
            <person name="Du M."/>
            <person name="Zhao Y."/>
            <person name="Schartl M."/>
            <person name="Tang Q."/>
            <person name="Wang J."/>
        </authorList>
    </citation>
    <scope>NUCLEOTIDE SEQUENCE</scope>
</reference>
<dbReference type="Pfam" id="PF00811">
    <property type="entry name" value="Ependymin"/>
    <property type="match status" value="2"/>
</dbReference>
<keyword evidence="2" id="KW-0732">Signal</keyword>
<sequence length="247" mass="27821">MKWRVESSNMKQLAAVLVCLLAACLADKPQPCTSPPLLTGAFTVSTQNEELWQYAQFIYDALGQKIRMKDLGTYDNQSFTHDVLLLFREGVMYEINDLNRTCKKLPLKADFHPLAIPKDAVLLGQVVIGSSSGPGQGLLVNTWTGDIGGERQQRNNQYYFVKVLYIKLLFVIVVPGTYMMTVTEFGCIPVTTVQHTNKFGWIMTSFFNNIIGITDPSKLNPPDFCPDAMTEDVTREPADFWSLFFNK</sequence>
<dbReference type="InterPro" id="IPR001299">
    <property type="entry name" value="Ependymin"/>
</dbReference>
<dbReference type="GO" id="GO:0007160">
    <property type="term" value="P:cell-matrix adhesion"/>
    <property type="evidence" value="ECO:0007669"/>
    <property type="project" value="InterPro"/>
</dbReference>
<dbReference type="GeneID" id="103391201"/>
<dbReference type="PRINTS" id="PR00317">
    <property type="entry name" value="EPENDYMIN"/>
</dbReference>
<dbReference type="OMA" id="LNPPEFC"/>
<dbReference type="PANTHER" id="PTHR10697">
    <property type="entry name" value="MAMMALIAN EPENDYMIN-RELATED PROTEIN 1"/>
    <property type="match status" value="1"/>
</dbReference>
<evidence type="ECO:0000256" key="2">
    <source>
        <dbReference type="SAM" id="SignalP"/>
    </source>
</evidence>
<dbReference type="PROSITE" id="PS51257">
    <property type="entry name" value="PROKAR_LIPOPROTEIN"/>
    <property type="match status" value="1"/>
</dbReference>
<name>A0A3P8W869_CYNSE</name>
<dbReference type="GeneTree" id="ENSGT00940000164430"/>
<keyword evidence="4" id="KW-1185">Reference proteome</keyword>
<dbReference type="PANTHER" id="PTHR10697:SF5">
    <property type="entry name" value="EPENDYMIN-RELATED"/>
    <property type="match status" value="1"/>
</dbReference>
<reference evidence="3" key="2">
    <citation type="submission" date="2025-08" db="UniProtKB">
        <authorList>
            <consortium name="Ensembl"/>
        </authorList>
    </citation>
    <scope>IDENTIFICATION</scope>
</reference>
<dbReference type="GO" id="GO:0005764">
    <property type="term" value="C:lysosome"/>
    <property type="evidence" value="ECO:0007669"/>
    <property type="project" value="TreeGrafter"/>
</dbReference>
<accession>A0A3P8W869</accession>
<evidence type="ECO:0000313" key="4">
    <source>
        <dbReference type="Proteomes" id="UP000265120"/>
    </source>
</evidence>
<evidence type="ECO:0000313" key="3">
    <source>
        <dbReference type="Ensembl" id="ENSCSEP00000021821.1"/>
    </source>
</evidence>
<feature type="chain" id="PRO_5018044490" evidence="2">
    <location>
        <begin position="27"/>
        <end position="247"/>
    </location>
</feature>
<dbReference type="FunCoup" id="A0A3P8W869">
    <property type="interactions" value="6"/>
</dbReference>
<dbReference type="InParanoid" id="A0A3P8W869"/>
<dbReference type="OrthoDB" id="9942506at2759"/>
<dbReference type="Proteomes" id="UP000265120">
    <property type="component" value="Chromosome 1"/>
</dbReference>
<dbReference type="Ensembl" id="ENSCSET00000022100.1">
    <property type="protein sequence ID" value="ENSCSEP00000021821.1"/>
    <property type="gene ID" value="ENSCSEG00000013935.1"/>
</dbReference>
<dbReference type="AlphaFoldDB" id="A0A3P8W869"/>
<proteinExistence type="inferred from homology"/>
<evidence type="ECO:0000256" key="1">
    <source>
        <dbReference type="ARBA" id="ARBA00010771"/>
    </source>
</evidence>
<organism evidence="3 4">
    <name type="scientific">Cynoglossus semilaevis</name>
    <name type="common">Tongue sole</name>
    <dbReference type="NCBI Taxonomy" id="244447"/>
    <lineage>
        <taxon>Eukaryota</taxon>
        <taxon>Metazoa</taxon>
        <taxon>Chordata</taxon>
        <taxon>Craniata</taxon>
        <taxon>Vertebrata</taxon>
        <taxon>Euteleostomi</taxon>
        <taxon>Actinopterygii</taxon>
        <taxon>Neopterygii</taxon>
        <taxon>Teleostei</taxon>
        <taxon>Neoteleostei</taxon>
        <taxon>Acanthomorphata</taxon>
        <taxon>Carangaria</taxon>
        <taxon>Pleuronectiformes</taxon>
        <taxon>Pleuronectoidei</taxon>
        <taxon>Cynoglossidae</taxon>
        <taxon>Cynoglossinae</taxon>
        <taxon>Cynoglossus</taxon>
    </lineage>
</organism>
<dbReference type="GO" id="GO:0005509">
    <property type="term" value="F:calcium ion binding"/>
    <property type="evidence" value="ECO:0007669"/>
    <property type="project" value="InterPro"/>
</dbReference>
<dbReference type="SMART" id="SM00026">
    <property type="entry name" value="EPEND"/>
    <property type="match status" value="1"/>
</dbReference>
<feature type="signal peptide" evidence="2">
    <location>
        <begin position="1"/>
        <end position="26"/>
    </location>
</feature>
<protein>
    <submittedName>
        <fullName evidence="3">Ependymin-like</fullName>
    </submittedName>
</protein>
<reference evidence="3" key="3">
    <citation type="submission" date="2025-09" db="UniProtKB">
        <authorList>
            <consortium name="Ensembl"/>
        </authorList>
    </citation>
    <scope>IDENTIFICATION</scope>
</reference>
<dbReference type="GO" id="GO:0005576">
    <property type="term" value="C:extracellular region"/>
    <property type="evidence" value="ECO:0007669"/>
    <property type="project" value="InterPro"/>
</dbReference>
<dbReference type="RefSeq" id="XP_024921787.1">
    <property type="nucleotide sequence ID" value="XM_025066019.1"/>
</dbReference>